<feature type="region of interest" description="Disordered" evidence="1">
    <location>
        <begin position="1"/>
        <end position="37"/>
    </location>
</feature>
<evidence type="ECO:0000313" key="2">
    <source>
        <dbReference type="EMBL" id="KAK5983248.1"/>
    </source>
</evidence>
<reference evidence="2 3" key="1">
    <citation type="submission" date="2019-10" db="EMBL/GenBank/DDBJ databases">
        <title>Assembly and Annotation for the nematode Trichostrongylus colubriformis.</title>
        <authorList>
            <person name="Martin J."/>
        </authorList>
    </citation>
    <scope>NUCLEOTIDE SEQUENCE [LARGE SCALE GENOMIC DNA]</scope>
    <source>
        <strain evidence="2">G859</strain>
        <tissue evidence="2">Whole worm</tissue>
    </source>
</reference>
<proteinExistence type="predicted"/>
<feature type="compositionally biased region" description="Polar residues" evidence="1">
    <location>
        <begin position="99"/>
        <end position="118"/>
    </location>
</feature>
<keyword evidence="3" id="KW-1185">Reference proteome</keyword>
<feature type="compositionally biased region" description="Basic and acidic residues" evidence="1">
    <location>
        <begin position="82"/>
        <end position="92"/>
    </location>
</feature>
<dbReference type="AlphaFoldDB" id="A0AAN8G8A4"/>
<dbReference type="Pfam" id="PF11498">
    <property type="entry name" value="Activator_LAG-3"/>
    <property type="match status" value="1"/>
</dbReference>
<dbReference type="Proteomes" id="UP001331761">
    <property type="component" value="Unassembled WGS sequence"/>
</dbReference>
<feature type="region of interest" description="Disordered" evidence="1">
    <location>
        <begin position="208"/>
        <end position="260"/>
    </location>
</feature>
<sequence>MQVAMMPGQSLSSALSNGNASTPDPPVSCTASSSDADRLRASMEAWKRTAAKATERYSELRQRQIAAERKDRHELRKRWLEEEAKKRTENMGKQKAGLSGSTASSNMPPPLSQLTPISNRDRKHHLDNNDYGHEEWRQGFRMMEGSGTPKITKTSTDMYGGLAYHTPDGTFYPGMMMHEMEQRVKGAMLGFPGGPIFSNGASCPPGSYTANGGVPPPNKRFPSSKSTPNFHGKSFSTSQAVSSSVACPPMPSTSTADTST</sequence>
<feature type="compositionally biased region" description="Low complexity" evidence="1">
    <location>
        <begin position="8"/>
        <end position="21"/>
    </location>
</feature>
<feature type="compositionally biased region" description="Low complexity" evidence="1">
    <location>
        <begin position="234"/>
        <end position="246"/>
    </location>
</feature>
<protein>
    <submittedName>
        <fullName evidence="2">Uncharacterized protein</fullName>
    </submittedName>
</protein>
<comment type="caution">
    <text evidence="2">The sequence shown here is derived from an EMBL/GenBank/DDBJ whole genome shotgun (WGS) entry which is preliminary data.</text>
</comment>
<organism evidence="2 3">
    <name type="scientific">Trichostrongylus colubriformis</name>
    <name type="common">Black scour worm</name>
    <dbReference type="NCBI Taxonomy" id="6319"/>
    <lineage>
        <taxon>Eukaryota</taxon>
        <taxon>Metazoa</taxon>
        <taxon>Ecdysozoa</taxon>
        <taxon>Nematoda</taxon>
        <taxon>Chromadorea</taxon>
        <taxon>Rhabditida</taxon>
        <taxon>Rhabditina</taxon>
        <taxon>Rhabditomorpha</taxon>
        <taxon>Strongyloidea</taxon>
        <taxon>Trichostrongylidae</taxon>
        <taxon>Trichostrongylus</taxon>
    </lineage>
</organism>
<name>A0AAN8G8A4_TRICO</name>
<accession>A0AAN8G8A4</accession>
<dbReference type="InterPro" id="IPR021587">
    <property type="entry name" value="Transcription_activator_LAG-3"/>
</dbReference>
<dbReference type="EMBL" id="WIXE01004205">
    <property type="protein sequence ID" value="KAK5983248.1"/>
    <property type="molecule type" value="Genomic_DNA"/>
</dbReference>
<gene>
    <name evidence="2" type="ORF">GCK32_016176</name>
</gene>
<evidence type="ECO:0000313" key="3">
    <source>
        <dbReference type="Proteomes" id="UP001331761"/>
    </source>
</evidence>
<feature type="region of interest" description="Disordered" evidence="1">
    <location>
        <begin position="82"/>
        <end position="123"/>
    </location>
</feature>
<evidence type="ECO:0000256" key="1">
    <source>
        <dbReference type="SAM" id="MobiDB-lite"/>
    </source>
</evidence>